<keyword evidence="3" id="KW-1185">Reference proteome</keyword>
<keyword evidence="2" id="KW-0378">Hydrolase</keyword>
<evidence type="ECO:0000256" key="1">
    <source>
        <dbReference type="SAM" id="Coils"/>
    </source>
</evidence>
<sequence>MEMNQFNINYRIFKKERVKNNDRSLLIIPKNQEKGTFNQLELSWKNEFLEETYVSIVGRVTVKEWERVLEAYPINRAFIQIKEDNTTKFFITFKVIEDLSSTEIRNLIFTAINILNECLEKVTKKIVGEQVLGSYLNEIEETETLPSLSTNYEERLKEQDDLIKQMTLEVEQQENFLQSLDNMEKSIDAKMLSTEKTLLTDINNLQKKISAYEQQVEAFRVKEQRLMEENNQLREVSSHHTLTYEMKLKEVTTLINQKEGQIDKLNNEIKDYARKIQALTTKDNINAEMNVQLDKANLKLNEMLKQNKLDTNRLAQMSQVETKLKEIFKEKMALKTELSDTQRVVQQYENTNKRLNESLEKLQANQENLIGKAREDHGYLEDNLKESEKQIKLEKNEHQKVMIELKEVNQKLAQERLNREEKDKKIIQYDKKIKNYELTKQENQEKYKELEEELLQKNIQVKNIQVTNDLLKEKIENLEIKQAKFANIEDWEDKYETLEMKFTELNNEAYSYRQEIHLLNTQITKLEERVVTDIGKTGRDDRTVKEAPKKDTQKVQAVIEEEDYDYEYDYDYDYEYFTYEADPYVEDVVTEELINIRKKDQVKDEVKIQEYLSSFDTDDYTDVRIKSSEYKKYIMAFKFLTFRWDQVFIMDDIDKNTAFLEWCAPFIEDVDDFQEDLEYEVKKSIFNKKYVTMDKSTLNLLKGYSELSTYLDTYYLRVSYYIDKYFFNEGKQ</sequence>
<name>A0A1X6WLV7_9ENTE</name>
<dbReference type="OrthoDB" id="2198595at2"/>
<organism evidence="2 3">
    <name type="scientific">Vagococcus fluvialis bH819</name>
    <dbReference type="NCBI Taxonomy" id="1255619"/>
    <lineage>
        <taxon>Bacteria</taxon>
        <taxon>Bacillati</taxon>
        <taxon>Bacillota</taxon>
        <taxon>Bacilli</taxon>
        <taxon>Lactobacillales</taxon>
        <taxon>Enterococcaceae</taxon>
        <taxon>Vagococcus</taxon>
    </lineage>
</organism>
<dbReference type="EMBL" id="FWFD01000008">
    <property type="protein sequence ID" value="SLM85314.1"/>
    <property type="molecule type" value="Genomic_DNA"/>
</dbReference>
<keyword evidence="2" id="KW-0540">Nuclease</keyword>
<feature type="coiled-coil region" evidence="1">
    <location>
        <begin position="149"/>
        <end position="515"/>
    </location>
</feature>
<keyword evidence="1" id="KW-0175">Coiled coil</keyword>
<evidence type="ECO:0000313" key="3">
    <source>
        <dbReference type="Proteomes" id="UP000195918"/>
    </source>
</evidence>
<reference evidence="3" key="1">
    <citation type="submission" date="2017-02" db="EMBL/GenBank/DDBJ databases">
        <authorList>
            <person name="Dridi B."/>
        </authorList>
    </citation>
    <scope>NUCLEOTIDE SEQUENCE [LARGE SCALE GENOMIC DNA]</scope>
    <source>
        <strain evidence="3">bH819</strain>
    </source>
</reference>
<dbReference type="Proteomes" id="UP000195918">
    <property type="component" value="Unassembled WGS sequence"/>
</dbReference>
<evidence type="ECO:0000313" key="2">
    <source>
        <dbReference type="EMBL" id="SLM85314.1"/>
    </source>
</evidence>
<dbReference type="RefSeq" id="WP_086950951.1">
    <property type="nucleotide sequence ID" value="NZ_FWFD01000008.1"/>
</dbReference>
<protein>
    <submittedName>
        <fullName evidence="2">Exonuclease SbcC</fullName>
    </submittedName>
</protein>
<accession>A0A1X6WLV7</accession>
<proteinExistence type="predicted"/>
<dbReference type="AlphaFoldDB" id="A0A1X6WLV7"/>
<dbReference type="GO" id="GO:0004527">
    <property type="term" value="F:exonuclease activity"/>
    <property type="evidence" value="ECO:0007669"/>
    <property type="project" value="UniProtKB-KW"/>
</dbReference>
<keyword evidence="2" id="KW-0269">Exonuclease</keyword>
<gene>
    <name evidence="2" type="ORF">FM121_04400</name>
</gene>